<dbReference type="EMBL" id="BAABDT010000006">
    <property type="protein sequence ID" value="GAA3746972.1"/>
    <property type="molecule type" value="Genomic_DNA"/>
</dbReference>
<evidence type="ECO:0000313" key="2">
    <source>
        <dbReference type="EMBL" id="GAA3746972.1"/>
    </source>
</evidence>
<keyword evidence="1" id="KW-0472">Membrane</keyword>
<sequence length="78" mass="8605">MKFNFVKELLNLTIMNLKRFFGGLLTILGIIGLIYTAVIFAGTSGETRDIKSLIIYGILGIVFFTSGISLVRTTKDES</sequence>
<protein>
    <submittedName>
        <fullName evidence="2">Uncharacterized protein</fullName>
    </submittedName>
</protein>
<feature type="transmembrane region" description="Helical" evidence="1">
    <location>
        <begin position="53"/>
        <end position="71"/>
    </location>
</feature>
<proteinExistence type="predicted"/>
<organism evidence="2 3">
    <name type="scientific">Flavobacterium ginsengisoli</name>
    <dbReference type="NCBI Taxonomy" id="871694"/>
    <lineage>
        <taxon>Bacteria</taxon>
        <taxon>Pseudomonadati</taxon>
        <taxon>Bacteroidota</taxon>
        <taxon>Flavobacteriia</taxon>
        <taxon>Flavobacteriales</taxon>
        <taxon>Flavobacteriaceae</taxon>
        <taxon>Flavobacterium</taxon>
    </lineage>
</organism>
<accession>A0ABP7FTK5</accession>
<dbReference type="Proteomes" id="UP001501367">
    <property type="component" value="Unassembled WGS sequence"/>
</dbReference>
<keyword evidence="3" id="KW-1185">Reference proteome</keyword>
<comment type="caution">
    <text evidence="2">The sequence shown here is derived from an EMBL/GenBank/DDBJ whole genome shotgun (WGS) entry which is preliminary data.</text>
</comment>
<feature type="transmembrane region" description="Helical" evidence="1">
    <location>
        <begin position="20"/>
        <end position="41"/>
    </location>
</feature>
<reference evidence="3" key="1">
    <citation type="journal article" date="2019" name="Int. J. Syst. Evol. Microbiol.">
        <title>The Global Catalogue of Microorganisms (GCM) 10K type strain sequencing project: providing services to taxonomists for standard genome sequencing and annotation.</title>
        <authorList>
            <consortium name="The Broad Institute Genomics Platform"/>
            <consortium name="The Broad Institute Genome Sequencing Center for Infectious Disease"/>
            <person name="Wu L."/>
            <person name="Ma J."/>
        </authorList>
    </citation>
    <scope>NUCLEOTIDE SEQUENCE [LARGE SCALE GENOMIC DNA]</scope>
    <source>
        <strain evidence="3">JCM 17336</strain>
    </source>
</reference>
<evidence type="ECO:0000313" key="3">
    <source>
        <dbReference type="Proteomes" id="UP001501367"/>
    </source>
</evidence>
<name>A0ABP7FTK5_9FLAO</name>
<evidence type="ECO:0000256" key="1">
    <source>
        <dbReference type="SAM" id="Phobius"/>
    </source>
</evidence>
<keyword evidence="1" id="KW-0812">Transmembrane</keyword>
<keyword evidence="1" id="KW-1133">Transmembrane helix</keyword>
<gene>
    <name evidence="2" type="ORF">GCM10022422_34300</name>
</gene>